<evidence type="ECO:0000256" key="5">
    <source>
        <dbReference type="ARBA" id="ARBA00022781"/>
    </source>
</evidence>
<keyword evidence="5" id="KW-0375">Hydrogen ion transport</keyword>
<sequence>MGSEVCPFCGKTYKRLKSHLPHCKAAANPKPPPAQHDVPAKQTSSTNLTAASPETAPKGKKAIQTPLLTINLQRNTSKKGSAASAKQFQSSIPATSSSIPPSANNRKQKLVDQIKMGSTPSSATISLISSPPPVFTHPKNKSLRALIEAAKSKQVSEESLERANSVSKQLLSGSASSLSDSPNTRTAARAESHINPDKDNKPKHASTENVPKMKRAGKSLSKPKNASDSLDANINETSVESEGEMEDLSVKLLMKSRGGHQGRITLQDVKATLGRPKTTSKSSTKSIVHQTETADDLSSNRNMGTGVSEVNVPAERRIEILSSVTAKALSDQLPSSSSQHTELQSIKKQSLKSEQAFLFPLQHEASPQPKLTSPATPLLSGHLSSQASQAAPLAHTVSMSEGLKVSRHMTGLLSTSPAPTLISSPHPFLLAPPVRVEMLKADEGLTKEKLQLNVGKQNTAHGRAEGALTQRPLGQVRLKELPEWMICKTPRNPRDLVNMVQRGWQWYYRRYIDVKKGGVGGLGMLLAGYCVLSYIWSYPHIKCDRWRKYH</sequence>
<evidence type="ECO:0000256" key="11">
    <source>
        <dbReference type="SAM" id="Phobius"/>
    </source>
</evidence>
<feature type="region of interest" description="Disordered" evidence="10">
    <location>
        <begin position="274"/>
        <end position="307"/>
    </location>
</feature>
<evidence type="ECO:0000256" key="2">
    <source>
        <dbReference type="ARBA" id="ARBA00005895"/>
    </source>
</evidence>
<reference evidence="12" key="2">
    <citation type="submission" date="2025-08" db="UniProtKB">
        <authorList>
            <consortium name="Ensembl"/>
        </authorList>
    </citation>
    <scope>IDENTIFICATION</scope>
</reference>
<keyword evidence="3" id="KW-0813">Transport</keyword>
<accession>A0A3Q1HFZ9</accession>
<dbReference type="GeneID" id="113156821"/>
<feature type="compositionally biased region" description="Low complexity" evidence="10">
    <location>
        <begin position="277"/>
        <end position="286"/>
    </location>
</feature>
<feature type="compositionally biased region" description="Polar residues" evidence="10">
    <location>
        <begin position="222"/>
        <end position="232"/>
    </location>
</feature>
<evidence type="ECO:0000256" key="10">
    <source>
        <dbReference type="SAM" id="MobiDB-lite"/>
    </source>
</evidence>
<evidence type="ECO:0000313" key="12">
    <source>
        <dbReference type="Ensembl" id="ENSATEP00000006280.1"/>
    </source>
</evidence>
<keyword evidence="9" id="KW-0066">ATP synthesis</keyword>
<evidence type="ECO:0000256" key="4">
    <source>
        <dbReference type="ARBA" id="ARBA00022547"/>
    </source>
</evidence>
<keyword evidence="7" id="KW-0496">Mitochondrion</keyword>
<reference evidence="12" key="1">
    <citation type="submission" date="2021-04" db="EMBL/GenBank/DDBJ databases">
        <authorList>
            <consortium name="Wellcome Sanger Institute Data Sharing"/>
        </authorList>
    </citation>
    <scope>NUCLEOTIDE SEQUENCE [LARGE SCALE GENOMIC DNA]</scope>
</reference>
<evidence type="ECO:0000313" key="13">
    <source>
        <dbReference type="Proteomes" id="UP000265040"/>
    </source>
</evidence>
<dbReference type="GeneTree" id="ENSGT00940000167489"/>
<comment type="subcellular location">
    <subcellularLocation>
        <location evidence="1">Mitochondrion membrane</location>
    </subcellularLocation>
</comment>
<keyword evidence="11" id="KW-0812">Transmembrane</keyword>
<dbReference type="Proteomes" id="UP000265040">
    <property type="component" value="Chromosome 19"/>
</dbReference>
<dbReference type="RefSeq" id="XP_026207956.1">
    <property type="nucleotide sequence ID" value="XM_026352171.1"/>
</dbReference>
<feature type="compositionally biased region" description="Basic and acidic residues" evidence="10">
    <location>
        <begin position="188"/>
        <end position="206"/>
    </location>
</feature>
<evidence type="ECO:0000256" key="6">
    <source>
        <dbReference type="ARBA" id="ARBA00023065"/>
    </source>
</evidence>
<feature type="compositionally biased region" description="Low complexity" evidence="10">
    <location>
        <begin position="167"/>
        <end position="181"/>
    </location>
</feature>
<keyword evidence="11" id="KW-1133">Transmembrane helix</keyword>
<evidence type="ECO:0000256" key="7">
    <source>
        <dbReference type="ARBA" id="ARBA00023128"/>
    </source>
</evidence>
<protein>
    <submittedName>
        <fullName evidence="12">Uncharacterized protein</fullName>
    </submittedName>
</protein>
<dbReference type="GO" id="GO:0031966">
    <property type="term" value="C:mitochondrial membrane"/>
    <property type="evidence" value="ECO:0007669"/>
    <property type="project" value="UniProtKB-SubCell"/>
</dbReference>
<feature type="compositionally biased region" description="Polar residues" evidence="10">
    <location>
        <begin position="41"/>
        <end position="52"/>
    </location>
</feature>
<evidence type="ECO:0000256" key="3">
    <source>
        <dbReference type="ARBA" id="ARBA00022448"/>
    </source>
</evidence>
<keyword evidence="8 11" id="KW-0472">Membrane</keyword>
<feature type="transmembrane region" description="Helical" evidence="11">
    <location>
        <begin position="519"/>
        <end position="538"/>
    </location>
</feature>
<evidence type="ECO:0000256" key="8">
    <source>
        <dbReference type="ARBA" id="ARBA00023136"/>
    </source>
</evidence>
<dbReference type="PANTHER" id="PTHR13080">
    <property type="entry name" value="ATP SYNTHASE F CHAIN, MITOCHONDRIAL-RELATED"/>
    <property type="match status" value="1"/>
</dbReference>
<dbReference type="Ensembl" id="ENSATET00000006383.3">
    <property type="protein sequence ID" value="ENSATEP00000006280.1"/>
    <property type="gene ID" value="ENSATEG00000004435.3"/>
</dbReference>
<dbReference type="InterPro" id="IPR019344">
    <property type="entry name" value="F1F0-ATPsyn_F_prd"/>
</dbReference>
<reference evidence="12" key="3">
    <citation type="submission" date="2025-09" db="UniProtKB">
        <authorList>
            <consortium name="Ensembl"/>
        </authorList>
    </citation>
    <scope>IDENTIFICATION</scope>
</reference>
<organism evidence="12 13">
    <name type="scientific">Anabas testudineus</name>
    <name type="common">Climbing perch</name>
    <name type="synonym">Anthias testudineus</name>
    <dbReference type="NCBI Taxonomy" id="64144"/>
    <lineage>
        <taxon>Eukaryota</taxon>
        <taxon>Metazoa</taxon>
        <taxon>Chordata</taxon>
        <taxon>Craniata</taxon>
        <taxon>Vertebrata</taxon>
        <taxon>Euteleostomi</taxon>
        <taxon>Actinopterygii</taxon>
        <taxon>Neopterygii</taxon>
        <taxon>Teleostei</taxon>
        <taxon>Neoteleostei</taxon>
        <taxon>Acanthomorphata</taxon>
        <taxon>Anabantaria</taxon>
        <taxon>Anabantiformes</taxon>
        <taxon>Anabantoidei</taxon>
        <taxon>Anabantidae</taxon>
        <taxon>Anabas</taxon>
    </lineage>
</organism>
<feature type="compositionally biased region" description="Polar residues" evidence="10">
    <location>
        <begin position="66"/>
        <end position="89"/>
    </location>
</feature>
<dbReference type="GO" id="GO:0046933">
    <property type="term" value="F:proton-transporting ATP synthase activity, rotational mechanism"/>
    <property type="evidence" value="ECO:0007669"/>
    <property type="project" value="TreeGrafter"/>
</dbReference>
<dbReference type="OMA" id="WIATRAP"/>
<feature type="region of interest" description="Disordered" evidence="10">
    <location>
        <begin position="23"/>
        <end position="106"/>
    </location>
</feature>
<proteinExistence type="inferred from homology"/>
<feature type="region of interest" description="Disordered" evidence="10">
    <location>
        <begin position="167"/>
        <end position="232"/>
    </location>
</feature>
<keyword evidence="4" id="KW-0138">CF(0)</keyword>
<dbReference type="GO" id="GO:0042776">
    <property type="term" value="P:proton motive force-driven mitochondrial ATP synthesis"/>
    <property type="evidence" value="ECO:0007669"/>
    <property type="project" value="TreeGrafter"/>
</dbReference>
<dbReference type="InParanoid" id="A0A3Q1HFZ9"/>
<name>A0A3Q1HFZ9_ANATE</name>
<keyword evidence="6" id="KW-0406">Ion transport</keyword>
<dbReference type="Pfam" id="PF10206">
    <property type="entry name" value="WRW"/>
    <property type="match status" value="1"/>
</dbReference>
<evidence type="ECO:0000256" key="1">
    <source>
        <dbReference type="ARBA" id="ARBA00004325"/>
    </source>
</evidence>
<keyword evidence="13" id="KW-1185">Reference proteome</keyword>
<dbReference type="GO" id="GO:0045259">
    <property type="term" value="C:proton-transporting ATP synthase complex"/>
    <property type="evidence" value="ECO:0007669"/>
    <property type="project" value="UniProtKB-KW"/>
</dbReference>
<dbReference type="PANTHER" id="PTHR13080:SF13">
    <property type="entry name" value="ATP SYNTHASE SUBUNIT F, MITOCHONDRIAL"/>
    <property type="match status" value="1"/>
</dbReference>
<feature type="compositionally biased region" description="Low complexity" evidence="10">
    <location>
        <begin position="90"/>
        <end position="103"/>
    </location>
</feature>
<dbReference type="OrthoDB" id="8921675at2759"/>
<dbReference type="AlphaFoldDB" id="A0A3Q1HFZ9"/>
<feature type="compositionally biased region" description="Polar residues" evidence="10">
    <location>
        <begin position="287"/>
        <end position="305"/>
    </location>
</feature>
<evidence type="ECO:0000256" key="9">
    <source>
        <dbReference type="ARBA" id="ARBA00023310"/>
    </source>
</evidence>
<comment type="similarity">
    <text evidence="2">Belongs to the ATPase F chain family.</text>
</comment>